<keyword evidence="1" id="KW-0812">Transmembrane</keyword>
<dbReference type="AlphaFoldDB" id="A0A4R3MF75"/>
<organism evidence="2 3">
    <name type="scientific">Natranaerovirga pectinivora</name>
    <dbReference type="NCBI Taxonomy" id="682400"/>
    <lineage>
        <taxon>Bacteria</taxon>
        <taxon>Bacillati</taxon>
        <taxon>Bacillota</taxon>
        <taxon>Clostridia</taxon>
        <taxon>Lachnospirales</taxon>
        <taxon>Natranaerovirgaceae</taxon>
        <taxon>Natranaerovirga</taxon>
    </lineage>
</organism>
<reference evidence="2 3" key="1">
    <citation type="submission" date="2019-03" db="EMBL/GenBank/DDBJ databases">
        <title>Genomic Encyclopedia of Type Strains, Phase IV (KMG-IV): sequencing the most valuable type-strain genomes for metagenomic binning, comparative biology and taxonomic classification.</title>
        <authorList>
            <person name="Goeker M."/>
        </authorList>
    </citation>
    <scope>NUCLEOTIDE SEQUENCE [LARGE SCALE GENOMIC DNA]</scope>
    <source>
        <strain evidence="2 3">DSM 24629</strain>
    </source>
</reference>
<evidence type="ECO:0000256" key="1">
    <source>
        <dbReference type="SAM" id="Phobius"/>
    </source>
</evidence>
<evidence type="ECO:0000313" key="2">
    <source>
        <dbReference type="EMBL" id="TCT12170.1"/>
    </source>
</evidence>
<proteinExistence type="predicted"/>
<keyword evidence="1" id="KW-1133">Transmembrane helix</keyword>
<dbReference type="EMBL" id="SMAL01000013">
    <property type="protein sequence ID" value="TCT12170.1"/>
    <property type="molecule type" value="Genomic_DNA"/>
</dbReference>
<comment type="caution">
    <text evidence="2">The sequence shown here is derived from an EMBL/GenBank/DDBJ whole genome shotgun (WGS) entry which is preliminary data.</text>
</comment>
<evidence type="ECO:0000313" key="3">
    <source>
        <dbReference type="Proteomes" id="UP000294902"/>
    </source>
</evidence>
<sequence>MKFFTKFRKHIAIGIAAIMVFSTLLGIVVAYL</sequence>
<name>A0A4R3MF75_9FIRM</name>
<keyword evidence="1" id="KW-0472">Membrane</keyword>
<accession>A0A4R3MF75</accession>
<gene>
    <name evidence="2" type="ORF">EDC18_11316</name>
</gene>
<protein>
    <submittedName>
        <fullName evidence="2">Uncharacterized protein</fullName>
    </submittedName>
</protein>
<keyword evidence="3" id="KW-1185">Reference proteome</keyword>
<feature type="transmembrane region" description="Helical" evidence="1">
    <location>
        <begin position="12"/>
        <end position="31"/>
    </location>
</feature>
<dbReference type="Proteomes" id="UP000294902">
    <property type="component" value="Unassembled WGS sequence"/>
</dbReference>